<keyword evidence="8" id="KW-1185">Reference proteome</keyword>
<protein>
    <submittedName>
        <fullName evidence="7">Tryptophan-rich sensory protein</fullName>
    </submittedName>
</protein>
<keyword evidence="5 6" id="KW-0472">Membrane</keyword>
<dbReference type="InterPro" id="IPR038330">
    <property type="entry name" value="TspO/MBR-related_sf"/>
</dbReference>
<dbReference type="PANTHER" id="PTHR10057">
    <property type="entry name" value="PERIPHERAL-TYPE BENZODIAZEPINE RECEPTOR"/>
    <property type="match status" value="1"/>
</dbReference>
<dbReference type="PANTHER" id="PTHR10057:SF0">
    <property type="entry name" value="TRANSLOCATOR PROTEIN"/>
    <property type="match status" value="1"/>
</dbReference>
<dbReference type="Pfam" id="PF03073">
    <property type="entry name" value="TspO_MBR"/>
    <property type="match status" value="1"/>
</dbReference>
<dbReference type="CDD" id="cd15904">
    <property type="entry name" value="TSPO_MBR"/>
    <property type="match status" value="1"/>
</dbReference>
<reference evidence="7" key="1">
    <citation type="submission" date="2022-08" db="EMBL/GenBank/DDBJ databases">
        <authorList>
            <person name="Somphong A."/>
            <person name="Phongsopitanun W."/>
        </authorList>
    </citation>
    <scope>NUCLEOTIDE SEQUENCE</scope>
    <source>
        <strain evidence="7">LP05-1</strain>
    </source>
</reference>
<sequence length="187" mass="20058">MAVRRRAGRPGVPGAHRAREAYRTYAAGAVAVAASAVAGARAVDPDSDWYRSLDKPPWQPPPPVFGLVWTPLYASIAWAAGHALLRARPPGERRSLGAALAVNLALDTAWNHLFFGRRSIRAGLLGTLLLDLSNVQLIRRTARSDRTAARALVPYALWCAFATALNADLAARNRAGARTRATCGRVS</sequence>
<dbReference type="Proteomes" id="UP001431313">
    <property type="component" value="Unassembled WGS sequence"/>
</dbReference>
<comment type="similarity">
    <text evidence="2">Belongs to the TspO/BZRP family.</text>
</comment>
<gene>
    <name evidence="7" type="ORF">NX801_02735</name>
</gene>
<organism evidence="7 8">
    <name type="scientific">Streptomyces pyxinae</name>
    <dbReference type="NCBI Taxonomy" id="2970734"/>
    <lineage>
        <taxon>Bacteria</taxon>
        <taxon>Bacillati</taxon>
        <taxon>Actinomycetota</taxon>
        <taxon>Actinomycetes</taxon>
        <taxon>Kitasatosporales</taxon>
        <taxon>Streptomycetaceae</taxon>
        <taxon>Streptomyces</taxon>
    </lineage>
</organism>
<evidence type="ECO:0000313" key="8">
    <source>
        <dbReference type="Proteomes" id="UP001431313"/>
    </source>
</evidence>
<evidence type="ECO:0000256" key="1">
    <source>
        <dbReference type="ARBA" id="ARBA00004141"/>
    </source>
</evidence>
<dbReference type="Gene3D" id="1.20.1260.100">
    <property type="entry name" value="TspO/MBR protein"/>
    <property type="match status" value="1"/>
</dbReference>
<comment type="subcellular location">
    <subcellularLocation>
        <location evidence="1">Membrane</location>
        <topology evidence="1">Multi-pass membrane protein</topology>
    </subcellularLocation>
</comment>
<proteinExistence type="inferred from homology"/>
<keyword evidence="4 6" id="KW-1133">Transmembrane helix</keyword>
<evidence type="ECO:0000256" key="2">
    <source>
        <dbReference type="ARBA" id="ARBA00007524"/>
    </source>
</evidence>
<comment type="caution">
    <text evidence="7">The sequence shown here is derived from an EMBL/GenBank/DDBJ whole genome shotgun (WGS) entry which is preliminary data.</text>
</comment>
<feature type="transmembrane region" description="Helical" evidence="6">
    <location>
        <begin position="21"/>
        <end position="43"/>
    </location>
</feature>
<dbReference type="RefSeq" id="WP_258785089.1">
    <property type="nucleotide sequence ID" value="NZ_JANUGQ010000001.1"/>
</dbReference>
<feature type="transmembrane region" description="Helical" evidence="6">
    <location>
        <begin position="63"/>
        <end position="85"/>
    </location>
</feature>
<evidence type="ECO:0000256" key="3">
    <source>
        <dbReference type="ARBA" id="ARBA00022692"/>
    </source>
</evidence>
<name>A0ABT2CB02_9ACTN</name>
<keyword evidence="3 6" id="KW-0812">Transmembrane</keyword>
<evidence type="ECO:0000256" key="5">
    <source>
        <dbReference type="ARBA" id="ARBA00023136"/>
    </source>
</evidence>
<evidence type="ECO:0000313" key="7">
    <source>
        <dbReference type="EMBL" id="MCS0634595.1"/>
    </source>
</evidence>
<evidence type="ECO:0000256" key="4">
    <source>
        <dbReference type="ARBA" id="ARBA00022989"/>
    </source>
</evidence>
<dbReference type="EMBL" id="JANUGQ010000001">
    <property type="protein sequence ID" value="MCS0634595.1"/>
    <property type="molecule type" value="Genomic_DNA"/>
</dbReference>
<evidence type="ECO:0000256" key="6">
    <source>
        <dbReference type="SAM" id="Phobius"/>
    </source>
</evidence>
<accession>A0ABT2CB02</accession>
<dbReference type="InterPro" id="IPR004307">
    <property type="entry name" value="TspO_MBR"/>
</dbReference>